<feature type="binding site" evidence="12">
    <location>
        <position position="234"/>
    </location>
    <ligand>
        <name>NADP(+)</name>
        <dbReference type="ChEBI" id="CHEBI:58349"/>
    </ligand>
</feature>
<evidence type="ECO:0000256" key="3">
    <source>
        <dbReference type="ARBA" id="ARBA00022605"/>
    </source>
</evidence>
<evidence type="ECO:0000256" key="4">
    <source>
        <dbReference type="ARBA" id="ARBA00022755"/>
    </source>
</evidence>
<dbReference type="GO" id="GO:0009086">
    <property type="term" value="P:methionine biosynthetic process"/>
    <property type="evidence" value="ECO:0007669"/>
    <property type="project" value="UniProtKB-KW"/>
</dbReference>
<dbReference type="InterPro" id="IPR020631">
    <property type="entry name" value="THF_DH/CycHdrlase_NAD-bd_dom"/>
</dbReference>
<dbReference type="PROSITE" id="PS00766">
    <property type="entry name" value="THF_DHG_CYH_1"/>
    <property type="match status" value="1"/>
</dbReference>
<dbReference type="FunFam" id="3.40.50.720:FF:000189">
    <property type="entry name" value="Bifunctional protein FolD"/>
    <property type="match status" value="1"/>
</dbReference>
<dbReference type="AlphaFoldDB" id="A0A9D1E005"/>
<dbReference type="EMBL" id="DVHI01000010">
    <property type="protein sequence ID" value="HIR61981.1"/>
    <property type="molecule type" value="Genomic_DNA"/>
</dbReference>
<keyword evidence="8 12" id="KW-0368">Histidine biosynthesis</keyword>
<dbReference type="EC" id="3.5.4.9" evidence="12"/>
<dbReference type="GO" id="GO:0006164">
    <property type="term" value="P:purine nucleotide biosynthetic process"/>
    <property type="evidence" value="ECO:0007669"/>
    <property type="project" value="UniProtKB-KW"/>
</dbReference>
<dbReference type="GO" id="GO:0005829">
    <property type="term" value="C:cytosol"/>
    <property type="evidence" value="ECO:0007669"/>
    <property type="project" value="TreeGrafter"/>
</dbReference>
<dbReference type="HAMAP" id="MF_01576">
    <property type="entry name" value="THF_DHG_CYH"/>
    <property type="match status" value="1"/>
</dbReference>
<dbReference type="PROSITE" id="PS00767">
    <property type="entry name" value="THF_DHG_CYH_2"/>
    <property type="match status" value="1"/>
</dbReference>
<dbReference type="Gene3D" id="3.40.50.720">
    <property type="entry name" value="NAD(P)-binding Rossmann-like Domain"/>
    <property type="match status" value="1"/>
</dbReference>
<name>A0A9D1E005_9BACT</name>
<keyword evidence="10 12" id="KW-0511">Multifunctional enzyme</keyword>
<dbReference type="EC" id="1.5.1.5" evidence="12"/>
<dbReference type="PANTHER" id="PTHR48099:SF5">
    <property type="entry name" value="C-1-TETRAHYDROFOLATE SYNTHASE, CYTOPLASMIC"/>
    <property type="match status" value="1"/>
</dbReference>
<protein>
    <recommendedName>
        <fullName evidence="12">Bifunctional protein FolD</fullName>
    </recommendedName>
    <domain>
        <recommendedName>
            <fullName evidence="12">Methylenetetrahydrofolate dehydrogenase</fullName>
            <ecNumber evidence="12">1.5.1.5</ecNumber>
        </recommendedName>
    </domain>
    <domain>
        <recommendedName>
            <fullName evidence="12">Methenyltetrahydrofolate cyclohydrolase</fullName>
            <ecNumber evidence="12">3.5.4.9</ecNumber>
        </recommendedName>
    </domain>
</protein>
<dbReference type="Proteomes" id="UP000886744">
    <property type="component" value="Unassembled WGS sequence"/>
</dbReference>
<dbReference type="FunFam" id="3.40.50.10860:FF:000001">
    <property type="entry name" value="Bifunctional protein FolD"/>
    <property type="match status" value="1"/>
</dbReference>
<comment type="pathway">
    <text evidence="1 12">One-carbon metabolism; tetrahydrofolate interconversion.</text>
</comment>
<comment type="function">
    <text evidence="12">Catalyzes the oxidation of 5,10-methylenetetrahydrofolate to 5,10-methenyltetrahydrofolate and then the hydrolysis of 5,10-methenyltetrahydrofolate to 10-formyltetrahydrofolate.</text>
</comment>
<dbReference type="PANTHER" id="PTHR48099">
    <property type="entry name" value="C-1-TETRAHYDROFOLATE SYNTHASE, CYTOPLASMIC-RELATED"/>
    <property type="match status" value="1"/>
</dbReference>
<evidence type="ECO:0000313" key="15">
    <source>
        <dbReference type="EMBL" id="HIR61981.1"/>
    </source>
</evidence>
<comment type="similarity">
    <text evidence="12">Belongs to the tetrahydrofolate dehydrogenase/cyclohydrolase family.</text>
</comment>
<keyword evidence="6 12" id="KW-0521">NADP</keyword>
<evidence type="ECO:0000256" key="11">
    <source>
        <dbReference type="ARBA" id="ARBA00036357"/>
    </source>
</evidence>
<dbReference type="Gene3D" id="3.40.50.10860">
    <property type="entry name" value="Leucine Dehydrogenase, chain A, domain 1"/>
    <property type="match status" value="1"/>
</dbReference>
<evidence type="ECO:0000256" key="8">
    <source>
        <dbReference type="ARBA" id="ARBA00023102"/>
    </source>
</evidence>
<organism evidence="15 16">
    <name type="scientific">Candidatus Coprenecus avistercoris</name>
    <dbReference type="NCBI Taxonomy" id="2840730"/>
    <lineage>
        <taxon>Bacteria</taxon>
        <taxon>Pseudomonadati</taxon>
        <taxon>Bacteroidota</taxon>
        <taxon>Bacteroidia</taxon>
        <taxon>Bacteroidales</taxon>
        <taxon>Rikenellaceae</taxon>
        <taxon>Rikenellaceae incertae sedis</taxon>
        <taxon>Candidatus Coprenecus</taxon>
    </lineage>
</organism>
<dbReference type="SUPFAM" id="SSF51735">
    <property type="entry name" value="NAD(P)-binding Rossmann-fold domains"/>
    <property type="match status" value="1"/>
</dbReference>
<comment type="caution">
    <text evidence="12">Lacks conserved residue(s) required for the propagation of feature annotation.</text>
</comment>
<dbReference type="PRINTS" id="PR00085">
    <property type="entry name" value="THFDHDRGNASE"/>
</dbReference>
<keyword evidence="2 12" id="KW-0554">One-carbon metabolism</keyword>
<evidence type="ECO:0000256" key="12">
    <source>
        <dbReference type="HAMAP-Rule" id="MF_01576"/>
    </source>
</evidence>
<comment type="caution">
    <text evidence="15">The sequence shown here is derived from an EMBL/GenBank/DDBJ whole genome shotgun (WGS) entry which is preliminary data.</text>
</comment>
<dbReference type="GO" id="GO:0000105">
    <property type="term" value="P:L-histidine biosynthetic process"/>
    <property type="evidence" value="ECO:0007669"/>
    <property type="project" value="UniProtKB-KW"/>
</dbReference>
<feature type="binding site" evidence="12">
    <location>
        <begin position="164"/>
        <end position="166"/>
    </location>
    <ligand>
        <name>NADP(+)</name>
        <dbReference type="ChEBI" id="CHEBI:58349"/>
    </ligand>
</feature>
<evidence type="ECO:0000256" key="6">
    <source>
        <dbReference type="ARBA" id="ARBA00022857"/>
    </source>
</evidence>
<comment type="catalytic activity">
    <reaction evidence="12">
        <text>(6R)-5,10-methylene-5,6,7,8-tetrahydrofolate + NADP(+) = (6R)-5,10-methenyltetrahydrofolate + NADPH</text>
        <dbReference type="Rhea" id="RHEA:22812"/>
        <dbReference type="ChEBI" id="CHEBI:15636"/>
        <dbReference type="ChEBI" id="CHEBI:57455"/>
        <dbReference type="ChEBI" id="CHEBI:57783"/>
        <dbReference type="ChEBI" id="CHEBI:58349"/>
        <dbReference type="EC" id="1.5.1.5"/>
    </reaction>
</comment>
<evidence type="ECO:0000256" key="5">
    <source>
        <dbReference type="ARBA" id="ARBA00022801"/>
    </source>
</evidence>
<dbReference type="InterPro" id="IPR046346">
    <property type="entry name" value="Aminoacid_DH-like_N_sf"/>
</dbReference>
<evidence type="ECO:0000256" key="10">
    <source>
        <dbReference type="ARBA" id="ARBA00023268"/>
    </source>
</evidence>
<keyword evidence="4 12" id="KW-0658">Purine biosynthesis</keyword>
<gene>
    <name evidence="12" type="primary">folD</name>
    <name evidence="15" type="ORF">IAC94_00450</name>
</gene>
<evidence type="ECO:0000256" key="2">
    <source>
        <dbReference type="ARBA" id="ARBA00022563"/>
    </source>
</evidence>
<evidence type="ECO:0000256" key="7">
    <source>
        <dbReference type="ARBA" id="ARBA00023002"/>
    </source>
</evidence>
<dbReference type="InterPro" id="IPR000672">
    <property type="entry name" value="THF_DH/CycHdrlase"/>
</dbReference>
<dbReference type="InterPro" id="IPR020867">
    <property type="entry name" value="THF_DH/CycHdrlase_CS"/>
</dbReference>
<evidence type="ECO:0000256" key="9">
    <source>
        <dbReference type="ARBA" id="ARBA00023167"/>
    </source>
</evidence>
<sequence length="297" mass="31972">MILLNGKETAAAVKKEIAAKVAEMVSRGERPPHLVAVLVGENGASKTYVANKEKACAEVGFKSTLLTFPETITEAELLARIQDLNEDDDVDGFIVQLPLPKHIDENKVINAISPLKDVDGFHPVNVGRMALGEEAFLPATPYGILLLLEHYGIETSGKHCVVLGRSNIVGRPMANLLSRKANPGDCTVTMCHSRTKDIASYTRSADIIVAALGVPEFLKGDMVKDGAVVIDVGITRVPADNPKGYRIVGDVEFETVAPKCSYITPVPGGVGPMTIISLMKNTFRARELKLSENNKTL</sequence>
<proteinExistence type="inferred from homology"/>
<keyword evidence="7 12" id="KW-0560">Oxidoreductase</keyword>
<dbReference type="GO" id="GO:0004488">
    <property type="term" value="F:methylenetetrahydrofolate dehydrogenase (NADP+) activity"/>
    <property type="evidence" value="ECO:0007669"/>
    <property type="project" value="UniProtKB-UniRule"/>
</dbReference>
<feature type="domain" description="Tetrahydrofolate dehydrogenase/cyclohydrolase catalytic" evidence="13">
    <location>
        <begin position="4"/>
        <end position="119"/>
    </location>
</feature>
<dbReference type="GO" id="GO:0004477">
    <property type="term" value="F:methenyltetrahydrofolate cyclohydrolase activity"/>
    <property type="evidence" value="ECO:0007669"/>
    <property type="project" value="UniProtKB-UniRule"/>
</dbReference>
<evidence type="ECO:0000313" key="16">
    <source>
        <dbReference type="Proteomes" id="UP000886744"/>
    </source>
</evidence>
<keyword evidence="3 12" id="KW-0028">Amino-acid biosynthesis</keyword>
<keyword evidence="9 12" id="KW-0486">Methionine biosynthesis</keyword>
<dbReference type="InterPro" id="IPR020630">
    <property type="entry name" value="THF_DH/CycHdrlase_cat_dom"/>
</dbReference>
<feature type="domain" description="Tetrahydrofolate dehydrogenase/cyclohydrolase NAD(P)-binding" evidence="14">
    <location>
        <begin position="138"/>
        <end position="287"/>
    </location>
</feature>
<reference evidence="15" key="2">
    <citation type="journal article" date="2021" name="PeerJ">
        <title>Extensive microbial diversity within the chicken gut microbiome revealed by metagenomics and culture.</title>
        <authorList>
            <person name="Gilroy R."/>
            <person name="Ravi A."/>
            <person name="Getino M."/>
            <person name="Pursley I."/>
            <person name="Horton D.L."/>
            <person name="Alikhan N.F."/>
            <person name="Baker D."/>
            <person name="Gharbi K."/>
            <person name="Hall N."/>
            <person name="Watson M."/>
            <person name="Adriaenssens E.M."/>
            <person name="Foster-Nyarko E."/>
            <person name="Jarju S."/>
            <person name="Secka A."/>
            <person name="Antonio M."/>
            <person name="Oren A."/>
            <person name="Chaudhuri R.R."/>
            <person name="La Ragione R."/>
            <person name="Hildebrand F."/>
            <person name="Pallen M.J."/>
        </authorList>
    </citation>
    <scope>NUCLEOTIDE SEQUENCE</scope>
    <source>
        <strain evidence="15">ChiHjej13B12-12457</strain>
    </source>
</reference>
<comment type="catalytic activity">
    <reaction evidence="11 12">
        <text>(6R)-5,10-methenyltetrahydrofolate + H2O = (6R)-10-formyltetrahydrofolate + H(+)</text>
        <dbReference type="Rhea" id="RHEA:23700"/>
        <dbReference type="ChEBI" id="CHEBI:15377"/>
        <dbReference type="ChEBI" id="CHEBI:15378"/>
        <dbReference type="ChEBI" id="CHEBI:57455"/>
        <dbReference type="ChEBI" id="CHEBI:195366"/>
        <dbReference type="EC" id="3.5.4.9"/>
    </reaction>
</comment>
<dbReference type="GO" id="GO:0035999">
    <property type="term" value="P:tetrahydrofolate interconversion"/>
    <property type="evidence" value="ECO:0007669"/>
    <property type="project" value="UniProtKB-UniRule"/>
</dbReference>
<dbReference type="Pfam" id="PF00763">
    <property type="entry name" value="THF_DHG_CYH"/>
    <property type="match status" value="1"/>
</dbReference>
<keyword evidence="5 12" id="KW-0378">Hydrolase</keyword>
<evidence type="ECO:0000256" key="1">
    <source>
        <dbReference type="ARBA" id="ARBA00004777"/>
    </source>
</evidence>
<dbReference type="InterPro" id="IPR036291">
    <property type="entry name" value="NAD(P)-bd_dom_sf"/>
</dbReference>
<evidence type="ECO:0000259" key="14">
    <source>
        <dbReference type="Pfam" id="PF02882"/>
    </source>
</evidence>
<reference evidence="15" key="1">
    <citation type="submission" date="2020-10" db="EMBL/GenBank/DDBJ databases">
        <authorList>
            <person name="Gilroy R."/>
        </authorList>
    </citation>
    <scope>NUCLEOTIDE SEQUENCE</scope>
    <source>
        <strain evidence="15">ChiHjej13B12-12457</strain>
    </source>
</reference>
<comment type="subunit">
    <text evidence="12">Homodimer.</text>
</comment>
<dbReference type="CDD" id="cd01080">
    <property type="entry name" value="NAD_bind_m-THF_DH_Cyclohyd"/>
    <property type="match status" value="1"/>
</dbReference>
<dbReference type="Pfam" id="PF02882">
    <property type="entry name" value="THF_DHG_CYH_C"/>
    <property type="match status" value="1"/>
</dbReference>
<evidence type="ECO:0000259" key="13">
    <source>
        <dbReference type="Pfam" id="PF00763"/>
    </source>
</evidence>
<dbReference type="SUPFAM" id="SSF53223">
    <property type="entry name" value="Aminoacid dehydrogenase-like, N-terminal domain"/>
    <property type="match status" value="1"/>
</dbReference>
<accession>A0A9D1E005</accession>